<name>A0A0U1NTA7_9BACI</name>
<evidence type="ECO:0000256" key="1">
    <source>
        <dbReference type="SAM" id="Phobius"/>
    </source>
</evidence>
<keyword evidence="1" id="KW-0812">Transmembrane</keyword>
<evidence type="ECO:0000313" key="3">
    <source>
        <dbReference type="Proteomes" id="UP000199087"/>
    </source>
</evidence>
<dbReference type="RefSeq" id="WP_141650822.1">
    <property type="nucleotide sequence ID" value="NZ_CVRB01000001.1"/>
</dbReference>
<keyword evidence="1" id="KW-1133">Transmembrane helix</keyword>
<dbReference type="Pfam" id="PF13314">
    <property type="entry name" value="DUF4083"/>
    <property type="match status" value="1"/>
</dbReference>
<feature type="transmembrane region" description="Helical" evidence="1">
    <location>
        <begin position="12"/>
        <end position="31"/>
    </location>
</feature>
<protein>
    <recommendedName>
        <fullName evidence="4">DUF4083 domain-containing protein</fullName>
    </recommendedName>
</protein>
<dbReference type="InterPro" id="IPR025143">
    <property type="entry name" value="DUF4083"/>
</dbReference>
<dbReference type="EMBL" id="CVRB01000001">
    <property type="protein sequence ID" value="CRK81267.1"/>
    <property type="molecule type" value="Genomic_DNA"/>
</dbReference>
<accession>A0A0U1NTA7</accession>
<sequence>MNLYFGDIIFQLFVFLIPIIFIILGIVFFRSSKKRTEQLKRIEEKLDRVSEQNYKKLE</sequence>
<keyword evidence="3" id="KW-1185">Reference proteome</keyword>
<evidence type="ECO:0008006" key="4">
    <source>
        <dbReference type="Google" id="ProtNLM"/>
    </source>
</evidence>
<reference evidence="3" key="1">
    <citation type="submission" date="2015-05" db="EMBL/GenBank/DDBJ databases">
        <authorList>
            <person name="Urmite Genomes"/>
        </authorList>
    </citation>
    <scope>NUCLEOTIDE SEQUENCE [LARGE SCALE GENOMIC DNA]</scope>
    <source>
        <strain evidence="3">LF1</strain>
    </source>
</reference>
<dbReference type="Proteomes" id="UP000199087">
    <property type="component" value="Unassembled WGS sequence"/>
</dbReference>
<proteinExistence type="predicted"/>
<gene>
    <name evidence="2" type="ORF">BN000_01167</name>
</gene>
<keyword evidence="1" id="KW-0472">Membrane</keyword>
<organism evidence="2 3">
    <name type="scientific">Neobacillus massiliamazoniensis</name>
    <dbReference type="NCBI Taxonomy" id="1499688"/>
    <lineage>
        <taxon>Bacteria</taxon>
        <taxon>Bacillati</taxon>
        <taxon>Bacillota</taxon>
        <taxon>Bacilli</taxon>
        <taxon>Bacillales</taxon>
        <taxon>Bacillaceae</taxon>
        <taxon>Neobacillus</taxon>
    </lineage>
</organism>
<evidence type="ECO:0000313" key="2">
    <source>
        <dbReference type="EMBL" id="CRK81267.1"/>
    </source>
</evidence>
<dbReference type="AlphaFoldDB" id="A0A0U1NTA7"/>